<organism evidence="2 3">
    <name type="scientific">Salimicrobium halophilum</name>
    <dbReference type="NCBI Taxonomy" id="86666"/>
    <lineage>
        <taxon>Bacteria</taxon>
        <taxon>Bacillati</taxon>
        <taxon>Bacillota</taxon>
        <taxon>Bacilli</taxon>
        <taxon>Bacillales</taxon>
        <taxon>Bacillaceae</taxon>
        <taxon>Salimicrobium</taxon>
    </lineage>
</organism>
<dbReference type="Pfam" id="PF01547">
    <property type="entry name" value="SBP_bac_1"/>
    <property type="match status" value="1"/>
</dbReference>
<dbReference type="PANTHER" id="PTHR43649:SF12">
    <property type="entry name" value="DIACETYLCHITOBIOSE BINDING PROTEIN DASA"/>
    <property type="match status" value="1"/>
</dbReference>
<dbReference type="RefSeq" id="WP_093193481.1">
    <property type="nucleotide sequence ID" value="NZ_FNEV01000004.1"/>
</dbReference>
<dbReference type="Gene3D" id="3.40.190.10">
    <property type="entry name" value="Periplasmic binding protein-like II"/>
    <property type="match status" value="1"/>
</dbReference>
<accession>A0A1G8T8Q9</accession>
<evidence type="ECO:0000256" key="1">
    <source>
        <dbReference type="SAM" id="SignalP"/>
    </source>
</evidence>
<proteinExistence type="predicted"/>
<name>A0A1G8T8Q9_9BACI</name>
<dbReference type="AlphaFoldDB" id="A0A1G8T8Q9"/>
<dbReference type="OrthoDB" id="2643984at2"/>
<keyword evidence="2" id="KW-0762">Sugar transport</keyword>
<evidence type="ECO:0000313" key="3">
    <source>
        <dbReference type="Proteomes" id="UP000199225"/>
    </source>
</evidence>
<dbReference type="SUPFAM" id="SSF53850">
    <property type="entry name" value="Periplasmic binding protein-like II"/>
    <property type="match status" value="1"/>
</dbReference>
<dbReference type="Proteomes" id="UP000199225">
    <property type="component" value="Unassembled WGS sequence"/>
</dbReference>
<dbReference type="PROSITE" id="PS51257">
    <property type="entry name" value="PROKAR_LIPOPROTEIN"/>
    <property type="match status" value="1"/>
</dbReference>
<evidence type="ECO:0000313" key="2">
    <source>
        <dbReference type="EMBL" id="SDJ37355.1"/>
    </source>
</evidence>
<protein>
    <submittedName>
        <fullName evidence="2">Multiple sugar transport system substrate-binding protein</fullName>
    </submittedName>
</protein>
<dbReference type="InterPro" id="IPR050490">
    <property type="entry name" value="Bact_solute-bd_prot1"/>
</dbReference>
<dbReference type="PANTHER" id="PTHR43649">
    <property type="entry name" value="ARABINOSE-BINDING PROTEIN-RELATED"/>
    <property type="match status" value="1"/>
</dbReference>
<dbReference type="EMBL" id="FNEV01000004">
    <property type="protein sequence ID" value="SDJ37355.1"/>
    <property type="molecule type" value="Genomic_DNA"/>
</dbReference>
<keyword evidence="3" id="KW-1185">Reference proteome</keyword>
<sequence>MNKKWLEVMVSTLILTSLMLAGCSNGENAEQSESESDEVTLKLFTWINEENGNWEETISTYEEENPGVNVEVNTLVENMSADDYLKQLDLLAASGDELDLIMFPSSEDLAKRISTGMVEPLNNYIDEEDITLDEVYNTGPAPATDDGEYYGIPSKYNTYLIMMNKNHLDEAGLEIPEEWTWDDYREYASTLTTDERYGSYLHTWSTIFDTLKMFGKGEENLLIKSDGSSNMDDPLVKESLQLRHNLEKVDESSVPYADIISQQLSYRQQFFSQSASMIPIPSYMVTEWGGYDPEFEIAWAPWPKNDSNDQKYRYASADILSMGESSENKDEAYKFMRWMTTEGMLVQGKSIPAWKQTDTEEVLNELANSTSNPEAVHVPSLLTAIETGEEAEQFLPAGYMTEVYSAYKTEVEKYLLEGQSLDITIENAKQSVQDIIDANK</sequence>
<gene>
    <name evidence="2" type="ORF">SAMN04490247_1743</name>
</gene>
<feature type="signal peptide" evidence="1">
    <location>
        <begin position="1"/>
        <end position="29"/>
    </location>
</feature>
<dbReference type="InterPro" id="IPR006059">
    <property type="entry name" value="SBP"/>
</dbReference>
<dbReference type="STRING" id="86666.SAMN04490247_1743"/>
<keyword evidence="2" id="KW-0813">Transport</keyword>
<reference evidence="3" key="1">
    <citation type="submission" date="2016-10" db="EMBL/GenBank/DDBJ databases">
        <authorList>
            <person name="Varghese N."/>
            <person name="Submissions S."/>
        </authorList>
    </citation>
    <scope>NUCLEOTIDE SEQUENCE [LARGE SCALE GENOMIC DNA]</scope>
    <source>
        <strain evidence="3">DSM 4771</strain>
    </source>
</reference>
<keyword evidence="1" id="KW-0732">Signal</keyword>
<feature type="chain" id="PRO_5011609343" evidence="1">
    <location>
        <begin position="30"/>
        <end position="440"/>
    </location>
</feature>